<name>A0A6B2LNG4_9EUKA</name>
<dbReference type="AlphaFoldDB" id="A0A6B2LNG4"/>
<accession>A0A6B2LNG4</accession>
<feature type="domain" description="Protein kinase" evidence="1">
    <location>
        <begin position="1"/>
        <end position="123"/>
    </location>
</feature>
<dbReference type="PANTHER" id="PTHR48015">
    <property type="entry name" value="SERINE/THREONINE-PROTEIN KINASE TAO"/>
    <property type="match status" value="1"/>
</dbReference>
<dbReference type="InterPro" id="IPR050285">
    <property type="entry name" value="STE20_Ser/Thr_kinase"/>
</dbReference>
<dbReference type="InterPro" id="IPR011009">
    <property type="entry name" value="Kinase-like_dom_sf"/>
</dbReference>
<evidence type="ECO:0000259" key="1">
    <source>
        <dbReference type="PROSITE" id="PS50011"/>
    </source>
</evidence>
<dbReference type="EMBL" id="GIBP01009585">
    <property type="protein sequence ID" value="NDV38554.1"/>
    <property type="molecule type" value="Transcribed_RNA"/>
</dbReference>
<evidence type="ECO:0000313" key="2">
    <source>
        <dbReference type="EMBL" id="NDV38554.1"/>
    </source>
</evidence>
<proteinExistence type="predicted"/>
<protein>
    <recommendedName>
        <fullName evidence="1">Protein kinase domain-containing protein</fullName>
    </recommendedName>
</protein>
<dbReference type="InterPro" id="IPR000719">
    <property type="entry name" value="Prot_kinase_dom"/>
</dbReference>
<dbReference type="PANTHER" id="PTHR48015:SF35">
    <property type="entry name" value="SERINE_THREONINE-PROTEIN KINASE PAK"/>
    <property type="match status" value="1"/>
</dbReference>
<dbReference type="SUPFAM" id="SSF56112">
    <property type="entry name" value="Protein kinase-like (PK-like)"/>
    <property type="match status" value="1"/>
</dbReference>
<organism evidence="2">
    <name type="scientific">Arcella intermedia</name>
    <dbReference type="NCBI Taxonomy" id="1963864"/>
    <lineage>
        <taxon>Eukaryota</taxon>
        <taxon>Amoebozoa</taxon>
        <taxon>Tubulinea</taxon>
        <taxon>Elardia</taxon>
        <taxon>Arcellinida</taxon>
        <taxon>Sphaerothecina</taxon>
        <taxon>Arcellidae</taxon>
        <taxon>Arcella</taxon>
    </lineage>
</organism>
<dbReference type="SMART" id="SM00220">
    <property type="entry name" value="S_TKc"/>
    <property type="match status" value="1"/>
</dbReference>
<sequence length="148" mass="17087">MLNNKGELKIIPHVNLTKEHSFQHKVLGTPYWMAPEMIRGQEYGIKVDIWSLGIMLMEMLEGEPPYMEFPPLRALFLIITKGIPPLKEVHKHSPELIQFLNQCLEKDVEKRPTSDLLLEDPFLLKACSSEKFAQVVQQARTYLSNSIQ</sequence>
<dbReference type="GO" id="GO:0004674">
    <property type="term" value="F:protein serine/threonine kinase activity"/>
    <property type="evidence" value="ECO:0007669"/>
    <property type="project" value="TreeGrafter"/>
</dbReference>
<reference evidence="2" key="1">
    <citation type="journal article" date="2020" name="J. Eukaryot. Microbiol.">
        <title>De novo Sequencing, Assembly and Annotation of the Transcriptome for the Free-Living Testate Amoeba Arcella intermedia.</title>
        <authorList>
            <person name="Ribeiro G.M."/>
            <person name="Porfirio-Sousa A.L."/>
            <person name="Maurer-Alcala X.X."/>
            <person name="Katz L.A."/>
            <person name="Lahr D.J.G."/>
        </authorList>
    </citation>
    <scope>NUCLEOTIDE SEQUENCE</scope>
</reference>
<dbReference type="GO" id="GO:0005524">
    <property type="term" value="F:ATP binding"/>
    <property type="evidence" value="ECO:0007669"/>
    <property type="project" value="InterPro"/>
</dbReference>
<dbReference type="GO" id="GO:0005737">
    <property type="term" value="C:cytoplasm"/>
    <property type="evidence" value="ECO:0007669"/>
    <property type="project" value="TreeGrafter"/>
</dbReference>
<dbReference type="PROSITE" id="PS50011">
    <property type="entry name" value="PROTEIN_KINASE_DOM"/>
    <property type="match status" value="1"/>
</dbReference>
<dbReference type="GO" id="GO:0043408">
    <property type="term" value="P:regulation of MAPK cascade"/>
    <property type="evidence" value="ECO:0007669"/>
    <property type="project" value="TreeGrafter"/>
</dbReference>
<dbReference type="GO" id="GO:0035556">
    <property type="term" value="P:intracellular signal transduction"/>
    <property type="evidence" value="ECO:0007669"/>
    <property type="project" value="TreeGrafter"/>
</dbReference>
<dbReference type="Gene3D" id="1.10.510.10">
    <property type="entry name" value="Transferase(Phosphotransferase) domain 1"/>
    <property type="match status" value="1"/>
</dbReference>
<dbReference type="Pfam" id="PF00069">
    <property type="entry name" value="Pkinase"/>
    <property type="match status" value="1"/>
</dbReference>